<proteinExistence type="predicted"/>
<dbReference type="PANTHER" id="PTHR35811">
    <property type="entry name" value="SLR1870 PROTEIN"/>
    <property type="match status" value="1"/>
</dbReference>
<dbReference type="InterPro" id="IPR021139">
    <property type="entry name" value="NYN"/>
</dbReference>
<evidence type="ECO:0000259" key="1">
    <source>
        <dbReference type="Pfam" id="PF01936"/>
    </source>
</evidence>
<keyword evidence="3" id="KW-1185">Reference proteome</keyword>
<sequence>MTSIKSALYIDFDNIYTRLGQLKPSLAENFATSPDLWLAWLESQLPVPDGEASRRRILVRKCYLNPNAYNRFRPFFVKSAFNVVDCPPLTTQGKNSADIHMVLDIVEALEANPGYDEFIIFSGDADFTPVLIKLREKDKMTSILSVGASSPAYRAAATQVISEHDFTESALSYCEFSRNGQDGELNDESRQDVSQFVIQMVRNSATPIVMANLAHNIRKKYSDAVFEDWCGGGKFIDFLKLLDLNGLKLSEVVPGYVYDPEIHTPPKERTEIDLGFGEDRELLEFARLVSKLTGAPLLGRDTYRQLYEIMSDEIRRNGYQLSSTSRNIRDTCKDKKLSVSRQQINFVLIGLGKVGCRLGFGECTAPAEISRKFCENIFNLCTSSQMNMGENANKLFKWLLIDEALHQRELATRER</sequence>
<evidence type="ECO:0000313" key="2">
    <source>
        <dbReference type="EMBL" id="NJB69141.1"/>
    </source>
</evidence>
<evidence type="ECO:0000313" key="3">
    <source>
        <dbReference type="Proteomes" id="UP000580856"/>
    </source>
</evidence>
<reference evidence="2 3" key="1">
    <citation type="submission" date="2020-03" db="EMBL/GenBank/DDBJ databases">
        <title>Genomic Encyclopedia of Type Strains, Phase IV (KMG-IV): sequencing the most valuable type-strain genomes for metagenomic binning, comparative biology and taxonomic classification.</title>
        <authorList>
            <person name="Goeker M."/>
        </authorList>
    </citation>
    <scope>NUCLEOTIDE SEQUENCE [LARGE SCALE GENOMIC DNA]</scope>
    <source>
        <strain evidence="2 3">DSM 24233</strain>
    </source>
</reference>
<comment type="caution">
    <text evidence="2">The sequence shown here is derived from an EMBL/GenBank/DDBJ whole genome shotgun (WGS) entry which is preliminary data.</text>
</comment>
<organism evidence="2 3">
    <name type="scientific">Desulfobaculum xiamenense</name>
    <dbReference type="NCBI Taxonomy" id="995050"/>
    <lineage>
        <taxon>Bacteria</taxon>
        <taxon>Pseudomonadati</taxon>
        <taxon>Thermodesulfobacteriota</taxon>
        <taxon>Desulfovibrionia</taxon>
        <taxon>Desulfovibrionales</taxon>
        <taxon>Desulfovibrionaceae</taxon>
        <taxon>Desulfobaculum</taxon>
    </lineage>
</organism>
<accession>A0A846QM10</accession>
<dbReference type="GO" id="GO:0004540">
    <property type="term" value="F:RNA nuclease activity"/>
    <property type="evidence" value="ECO:0007669"/>
    <property type="project" value="InterPro"/>
</dbReference>
<dbReference type="AlphaFoldDB" id="A0A846QM10"/>
<name>A0A846QM10_9BACT</name>
<gene>
    <name evidence="2" type="ORF">GGQ74_002838</name>
</gene>
<dbReference type="Gene3D" id="3.40.50.1010">
    <property type="entry name" value="5'-nuclease"/>
    <property type="match status" value="1"/>
</dbReference>
<feature type="domain" description="NYN" evidence="1">
    <location>
        <begin position="6"/>
        <end position="162"/>
    </location>
</feature>
<dbReference type="Pfam" id="PF01936">
    <property type="entry name" value="NYN"/>
    <property type="match status" value="1"/>
</dbReference>
<protein>
    <recommendedName>
        <fullName evidence="1">NYN domain-containing protein</fullName>
    </recommendedName>
</protein>
<dbReference type="RefSeq" id="WP_167942237.1">
    <property type="nucleotide sequence ID" value="NZ_JAATJA010000004.1"/>
</dbReference>
<dbReference type="EMBL" id="JAATJA010000004">
    <property type="protein sequence ID" value="NJB69141.1"/>
    <property type="molecule type" value="Genomic_DNA"/>
</dbReference>
<dbReference type="PANTHER" id="PTHR35811:SF1">
    <property type="entry name" value="HTH OST-TYPE DOMAIN-CONTAINING PROTEIN"/>
    <property type="match status" value="1"/>
</dbReference>
<dbReference type="Proteomes" id="UP000580856">
    <property type="component" value="Unassembled WGS sequence"/>
</dbReference>